<evidence type="ECO:0000313" key="2">
    <source>
        <dbReference type="Proteomes" id="UP001224087"/>
    </source>
</evidence>
<keyword evidence="2" id="KW-1185">Reference proteome</keyword>
<organism evidence="1 2">
    <name type="scientific">Cedratvirus kamchatka</name>
    <dbReference type="NCBI Taxonomy" id="2716914"/>
    <lineage>
        <taxon>Viruses</taxon>
        <taxon>Pithoviruses</taxon>
        <taxon>Orthocedratvirinae</taxon>
        <taxon>Alphacedratvirus</taxon>
        <taxon>Alphacedratvirus rossiense</taxon>
    </lineage>
</organism>
<accession>A0A6G8MXL4</accession>
<dbReference type="Proteomes" id="UP001224087">
    <property type="component" value="Segment"/>
</dbReference>
<name>A0A6G8MXL4_9VIRU</name>
<protein>
    <submittedName>
        <fullName evidence="1">Uncharacterized protein</fullName>
    </submittedName>
</protein>
<gene>
    <name evidence="1" type="primary">ck178</name>
</gene>
<reference evidence="1" key="1">
    <citation type="submission" date="2019-12" db="EMBL/GenBank/DDBJ databases">
        <title>The DNA Methylation Landscape of Giant Viruses.</title>
        <authorList>
            <person name="Jeudy S."/>
            <person name="Rigou S."/>
            <person name="Alempic J.-M."/>
            <person name="Claverie J.-M."/>
            <person name="Abergel C."/>
            <person name="Legendre M."/>
        </authorList>
    </citation>
    <scope>NUCLEOTIDE SEQUENCE</scope>
    <source>
        <strain evidence="1">P4</strain>
    </source>
</reference>
<evidence type="ECO:0000313" key="1">
    <source>
        <dbReference type="EMBL" id="QIN54303.1"/>
    </source>
</evidence>
<dbReference type="EMBL" id="MN873693">
    <property type="protein sequence ID" value="QIN54303.1"/>
    <property type="molecule type" value="Genomic_DNA"/>
</dbReference>
<proteinExistence type="predicted"/>
<sequence length="133" mass="15787">MKSLYSTILRNYTYEELERLCLDPDFAILFDCDWGIWRDKAVVDFDVSPQFFDLIRVLSGPQRYLQIASYVKLTPLSENAYEPISGFREARFRKDKEMLLWFPQRITIEQDETTRSLVPSYQGAFLPRCLDRV</sequence>